<evidence type="ECO:0000313" key="1">
    <source>
        <dbReference type="EMBL" id="PAV68700.1"/>
    </source>
</evidence>
<dbReference type="EMBL" id="LIAE01009702">
    <property type="protein sequence ID" value="PAV68700.1"/>
    <property type="molecule type" value="Genomic_DNA"/>
</dbReference>
<organism evidence="1 2">
    <name type="scientific">Diploscapter pachys</name>
    <dbReference type="NCBI Taxonomy" id="2018661"/>
    <lineage>
        <taxon>Eukaryota</taxon>
        <taxon>Metazoa</taxon>
        <taxon>Ecdysozoa</taxon>
        <taxon>Nematoda</taxon>
        <taxon>Chromadorea</taxon>
        <taxon>Rhabditida</taxon>
        <taxon>Rhabditina</taxon>
        <taxon>Rhabditomorpha</taxon>
        <taxon>Rhabditoidea</taxon>
        <taxon>Rhabditidae</taxon>
        <taxon>Diploscapter</taxon>
    </lineage>
</organism>
<evidence type="ECO:0000313" key="2">
    <source>
        <dbReference type="Proteomes" id="UP000218231"/>
    </source>
</evidence>
<dbReference type="AlphaFoldDB" id="A0A2A2K498"/>
<keyword evidence="2" id="KW-1185">Reference proteome</keyword>
<dbReference type="Proteomes" id="UP000218231">
    <property type="component" value="Unassembled WGS sequence"/>
</dbReference>
<comment type="caution">
    <text evidence="1">The sequence shown here is derived from an EMBL/GenBank/DDBJ whole genome shotgun (WGS) entry which is preliminary data.</text>
</comment>
<proteinExistence type="predicted"/>
<gene>
    <name evidence="1" type="ORF">WR25_15132</name>
</gene>
<dbReference type="OrthoDB" id="5832014at2759"/>
<reference evidence="1 2" key="1">
    <citation type="journal article" date="2017" name="Curr. Biol.">
        <title>Genome architecture and evolution of a unichromosomal asexual nematode.</title>
        <authorList>
            <person name="Fradin H."/>
            <person name="Zegar C."/>
            <person name="Gutwein M."/>
            <person name="Lucas J."/>
            <person name="Kovtun M."/>
            <person name="Corcoran D."/>
            <person name="Baugh L.R."/>
            <person name="Kiontke K."/>
            <person name="Gunsalus K."/>
            <person name="Fitch D.H."/>
            <person name="Piano F."/>
        </authorList>
    </citation>
    <scope>NUCLEOTIDE SEQUENCE [LARGE SCALE GENOMIC DNA]</scope>
    <source>
        <strain evidence="1">PF1309</strain>
    </source>
</reference>
<accession>A0A2A2K498</accession>
<sequence>MLRMICAFTITFRRYTMLQVSSSCARTLKEIVCDINPQRCTDPKIDAVFKNSLGSRPKLNPAAPDFRELQRWQNYETLEPATGLARAEQGPTFRPGQSWFESNLEIDTPNGNFSVDLQAWEMSELVQASGLRIPMGVWGSREILDYRLADQDALEVYRSDLEMDINHFKVQHRSSGHNLQFCQIRISEQTNRL</sequence>
<name>A0A2A2K498_9BILA</name>
<protein>
    <submittedName>
        <fullName evidence="1">Uncharacterized protein</fullName>
    </submittedName>
</protein>